<dbReference type="GeneID" id="87812688"/>
<dbReference type="PANTHER" id="PTHR33606">
    <property type="entry name" value="PROTEIN YCII"/>
    <property type="match status" value="1"/>
</dbReference>
<name>A0AAF1BQC9_9TREE</name>
<sequence length="122" mass="13725">MPLYLAYCPDKEGNFAGRMKERQAHVSASAAGKKAGTTLFGRAFVDDAHSHHATERQKTPEDQHDGMAGSVMIYRYPTIEACWARIRGDAYWVEGVWDRERVVVREIIGAEGDDALRLVMEK</sequence>
<reference evidence="1" key="1">
    <citation type="submission" date="2023-10" db="EMBL/GenBank/DDBJ databases">
        <authorList>
            <person name="Noh H."/>
        </authorList>
    </citation>
    <scope>NUCLEOTIDE SEQUENCE</scope>
    <source>
        <strain evidence="1">DUCC4014</strain>
    </source>
</reference>
<keyword evidence="2" id="KW-1185">Reference proteome</keyword>
<proteinExistence type="predicted"/>
<dbReference type="PANTHER" id="PTHR33606:SF3">
    <property type="entry name" value="PROTEIN YCII"/>
    <property type="match status" value="1"/>
</dbReference>
<dbReference type="SUPFAM" id="SSF54909">
    <property type="entry name" value="Dimeric alpha+beta barrel"/>
    <property type="match status" value="1"/>
</dbReference>
<protein>
    <recommendedName>
        <fullName evidence="3">YCII-related domain-containing protein</fullName>
    </recommendedName>
</protein>
<dbReference type="InterPro" id="IPR011008">
    <property type="entry name" value="Dimeric_a/b-barrel"/>
</dbReference>
<dbReference type="EMBL" id="CP086720">
    <property type="protein sequence ID" value="WOO86040.1"/>
    <property type="molecule type" value="Genomic_DNA"/>
</dbReference>
<evidence type="ECO:0008006" key="3">
    <source>
        <dbReference type="Google" id="ProtNLM"/>
    </source>
</evidence>
<gene>
    <name evidence="1" type="ORF">LOC62_07G009527</name>
</gene>
<evidence type="ECO:0000313" key="1">
    <source>
        <dbReference type="EMBL" id="WOO86040.1"/>
    </source>
</evidence>
<dbReference type="AlphaFoldDB" id="A0AAF1BQC9"/>
<dbReference type="Proteomes" id="UP000827549">
    <property type="component" value="Chromosome 7"/>
</dbReference>
<dbReference type="Gene3D" id="3.30.70.1060">
    <property type="entry name" value="Dimeric alpha+beta barrel"/>
    <property type="match status" value="1"/>
</dbReference>
<dbReference type="RefSeq" id="XP_062632066.1">
    <property type="nucleotide sequence ID" value="XM_062776082.1"/>
</dbReference>
<accession>A0AAF1BQC9</accession>
<evidence type="ECO:0000313" key="2">
    <source>
        <dbReference type="Proteomes" id="UP000827549"/>
    </source>
</evidence>
<organism evidence="1 2">
    <name type="scientific">Vanrija pseudolonga</name>
    <dbReference type="NCBI Taxonomy" id="143232"/>
    <lineage>
        <taxon>Eukaryota</taxon>
        <taxon>Fungi</taxon>
        <taxon>Dikarya</taxon>
        <taxon>Basidiomycota</taxon>
        <taxon>Agaricomycotina</taxon>
        <taxon>Tremellomycetes</taxon>
        <taxon>Trichosporonales</taxon>
        <taxon>Trichosporonaceae</taxon>
        <taxon>Vanrija</taxon>
    </lineage>
</organism>
<dbReference type="InterPro" id="IPR051807">
    <property type="entry name" value="Sec-metab_biosynth-assoc"/>
</dbReference>